<dbReference type="GO" id="GO:0005634">
    <property type="term" value="C:nucleus"/>
    <property type="evidence" value="ECO:0007669"/>
    <property type="project" value="UniProtKB-UniRule"/>
</dbReference>
<dbReference type="InterPro" id="IPR009071">
    <property type="entry name" value="HMG_box_dom"/>
</dbReference>
<evidence type="ECO:0000259" key="4">
    <source>
        <dbReference type="PROSITE" id="PS50118"/>
    </source>
</evidence>
<feature type="domain" description="HMG box" evidence="4">
    <location>
        <begin position="6"/>
        <end position="74"/>
    </location>
</feature>
<evidence type="ECO:0000256" key="1">
    <source>
        <dbReference type="ARBA" id="ARBA00023125"/>
    </source>
</evidence>
<reference evidence="5 6" key="1">
    <citation type="submission" date="2016-07" db="EMBL/GenBank/DDBJ databases">
        <title>Pervasive Adenine N6-methylation of Active Genes in Fungi.</title>
        <authorList>
            <consortium name="DOE Joint Genome Institute"/>
            <person name="Mondo S.J."/>
            <person name="Dannebaum R.O."/>
            <person name="Kuo R.C."/>
            <person name="Labutti K."/>
            <person name="Haridas S."/>
            <person name="Kuo A."/>
            <person name="Salamov A."/>
            <person name="Ahrendt S.R."/>
            <person name="Lipzen A."/>
            <person name="Sullivan W."/>
            <person name="Andreopoulos W.B."/>
            <person name="Clum A."/>
            <person name="Lindquist E."/>
            <person name="Daum C."/>
            <person name="Ramamoorthy G.K."/>
            <person name="Gryganskyi A."/>
            <person name="Culley D."/>
            <person name="Magnuson J.K."/>
            <person name="James T.Y."/>
            <person name="O'Malley M.A."/>
            <person name="Stajich J.E."/>
            <person name="Spatafora J.W."/>
            <person name="Visel A."/>
            <person name="Grigoriev I.V."/>
        </authorList>
    </citation>
    <scope>NUCLEOTIDE SEQUENCE [LARGE SCALE GENOMIC DNA]</scope>
    <source>
        <strain evidence="5 6">NRRL 3301</strain>
    </source>
</reference>
<proteinExistence type="predicted"/>
<dbReference type="STRING" id="101127.A0A1X2GWI2"/>
<dbReference type="Gene3D" id="1.10.30.10">
    <property type="entry name" value="High mobility group box domain"/>
    <property type="match status" value="1"/>
</dbReference>
<accession>A0A1X2GWI2</accession>
<evidence type="ECO:0000313" key="6">
    <source>
        <dbReference type="Proteomes" id="UP000242146"/>
    </source>
</evidence>
<dbReference type="AlphaFoldDB" id="A0A1X2GWI2"/>
<dbReference type="SUPFAM" id="SSF47095">
    <property type="entry name" value="HMG-box"/>
    <property type="match status" value="1"/>
</dbReference>
<keyword evidence="1 3" id="KW-0238">DNA-binding</keyword>
<dbReference type="GO" id="GO:0000981">
    <property type="term" value="F:DNA-binding transcription factor activity, RNA polymerase II-specific"/>
    <property type="evidence" value="ECO:0007669"/>
    <property type="project" value="TreeGrafter"/>
</dbReference>
<comment type="caution">
    <text evidence="5">The sequence shown here is derived from an EMBL/GenBank/DDBJ whole genome shotgun (WGS) entry which is preliminary data.</text>
</comment>
<dbReference type="GO" id="GO:0000978">
    <property type="term" value="F:RNA polymerase II cis-regulatory region sequence-specific DNA binding"/>
    <property type="evidence" value="ECO:0007669"/>
    <property type="project" value="TreeGrafter"/>
</dbReference>
<organism evidence="5 6">
    <name type="scientific">Hesseltinella vesiculosa</name>
    <dbReference type="NCBI Taxonomy" id="101127"/>
    <lineage>
        <taxon>Eukaryota</taxon>
        <taxon>Fungi</taxon>
        <taxon>Fungi incertae sedis</taxon>
        <taxon>Mucoromycota</taxon>
        <taxon>Mucoromycotina</taxon>
        <taxon>Mucoromycetes</taxon>
        <taxon>Mucorales</taxon>
        <taxon>Cunninghamellaceae</taxon>
        <taxon>Hesseltinella</taxon>
    </lineage>
</organism>
<dbReference type="InterPro" id="IPR051356">
    <property type="entry name" value="SOX/SOX-like_TF"/>
</dbReference>
<evidence type="ECO:0000256" key="3">
    <source>
        <dbReference type="PROSITE-ProRule" id="PRU00267"/>
    </source>
</evidence>
<gene>
    <name evidence="5" type="ORF">DM01DRAFT_1370270</name>
</gene>
<dbReference type="SMART" id="SM00398">
    <property type="entry name" value="HMG"/>
    <property type="match status" value="1"/>
</dbReference>
<evidence type="ECO:0000313" key="5">
    <source>
        <dbReference type="EMBL" id="ORX62395.1"/>
    </source>
</evidence>
<keyword evidence="6" id="KW-1185">Reference proteome</keyword>
<dbReference type="InterPro" id="IPR036910">
    <property type="entry name" value="HMG_box_dom_sf"/>
</dbReference>
<evidence type="ECO:0000256" key="2">
    <source>
        <dbReference type="ARBA" id="ARBA00023242"/>
    </source>
</evidence>
<sequence>MAPVKIPRPMNCFLLYRNAKQKEILSRCPGANHRDISKIIAKWWKEIGPEEKDIYQRLALQAKAEHRRKYPDYKYSPAKAAKKPQRVYTRHSRTDFFTSRSSARNAYMQRLYHDQDALQGATPALASPGTASLAPADLQPDTPICFEPVTLSSTAIPAVSSSPDQHQLPLVPSLMCDASSFSSLPVPSGMFLDHLSPAYLSDSPSPASSLGLSPLPWSSSAFPCLSPDVMLSSYHPPSLEHIDIKIETVDLPHGDPVFFDTPASLTLPSNPGCWSSDDYDGTMASYVSFPSIDSLPNMDDYACF</sequence>
<feature type="DNA-binding region" description="HMG box" evidence="3">
    <location>
        <begin position="6"/>
        <end position="74"/>
    </location>
</feature>
<keyword evidence="2 3" id="KW-0539">Nucleus</keyword>
<dbReference type="OrthoDB" id="6247875at2759"/>
<dbReference type="CDD" id="cd01389">
    <property type="entry name" value="HMG-box_ROX1-like"/>
    <property type="match status" value="1"/>
</dbReference>
<dbReference type="EMBL" id="MCGT01000002">
    <property type="protein sequence ID" value="ORX62395.1"/>
    <property type="molecule type" value="Genomic_DNA"/>
</dbReference>
<protein>
    <recommendedName>
        <fullName evidence="4">HMG box domain-containing protein</fullName>
    </recommendedName>
</protein>
<dbReference type="Pfam" id="PF00505">
    <property type="entry name" value="HMG_box"/>
    <property type="match status" value="1"/>
</dbReference>
<dbReference type="PANTHER" id="PTHR45789:SF2">
    <property type="entry name" value="FI18025P1"/>
    <property type="match status" value="1"/>
</dbReference>
<dbReference type="PANTHER" id="PTHR45789">
    <property type="entry name" value="FI18025P1"/>
    <property type="match status" value="1"/>
</dbReference>
<name>A0A1X2GWI2_9FUNG</name>
<dbReference type="Proteomes" id="UP000242146">
    <property type="component" value="Unassembled WGS sequence"/>
</dbReference>
<dbReference type="PROSITE" id="PS50118">
    <property type="entry name" value="HMG_BOX_2"/>
    <property type="match status" value="1"/>
</dbReference>